<feature type="chain" id="PRO_5043813460" description="DUF916 domain-containing protein" evidence="2">
    <location>
        <begin position="24"/>
        <end position="282"/>
    </location>
</feature>
<keyword evidence="1" id="KW-0472">Membrane</keyword>
<keyword evidence="2" id="KW-0732">Signal</keyword>
<gene>
    <name evidence="3" type="ORF">I5Q84_05550</name>
</gene>
<dbReference type="KEGG" id="fpla:A4U99_04015"/>
<evidence type="ECO:0000313" key="4">
    <source>
        <dbReference type="Proteomes" id="UP000595792"/>
    </source>
</evidence>
<evidence type="ECO:0000313" key="3">
    <source>
        <dbReference type="EMBL" id="QQR06947.1"/>
    </source>
</evidence>
<name>A0AAX1KM90_FLAPL</name>
<organism evidence="3 4">
    <name type="scientific">Flavonifractor plautii</name>
    <name type="common">Fusobacterium plautii</name>
    <dbReference type="NCBI Taxonomy" id="292800"/>
    <lineage>
        <taxon>Bacteria</taxon>
        <taxon>Bacillati</taxon>
        <taxon>Bacillota</taxon>
        <taxon>Clostridia</taxon>
        <taxon>Eubacteriales</taxon>
        <taxon>Oscillospiraceae</taxon>
        <taxon>Flavonifractor</taxon>
    </lineage>
</organism>
<reference evidence="3 4" key="1">
    <citation type="submission" date="2020-11" db="EMBL/GenBank/DDBJ databases">
        <title>Closed and high quality bacterial genomes of the OMM12 community.</title>
        <authorList>
            <person name="Marbouty M."/>
            <person name="Lamy-Besnier Q."/>
            <person name="Debarbieux L."/>
            <person name="Koszul R."/>
        </authorList>
    </citation>
    <scope>NUCLEOTIDE SEQUENCE [LARGE SCALE GENOMIC DNA]</scope>
    <source>
        <strain evidence="3 4">YL31</strain>
    </source>
</reference>
<dbReference type="RefSeq" id="WP_065534119.1">
    <property type="nucleotide sequence ID" value="NZ_CP015406.2"/>
</dbReference>
<protein>
    <recommendedName>
        <fullName evidence="5">DUF916 domain-containing protein</fullName>
    </recommendedName>
</protein>
<evidence type="ECO:0000256" key="2">
    <source>
        <dbReference type="SAM" id="SignalP"/>
    </source>
</evidence>
<dbReference type="Gene3D" id="2.60.40.3680">
    <property type="match status" value="1"/>
</dbReference>
<evidence type="ECO:0008006" key="5">
    <source>
        <dbReference type="Google" id="ProtNLM"/>
    </source>
</evidence>
<dbReference type="Proteomes" id="UP000595792">
    <property type="component" value="Chromosome"/>
</dbReference>
<feature type="signal peptide" evidence="2">
    <location>
        <begin position="1"/>
        <end position="23"/>
    </location>
</feature>
<dbReference type="AlphaFoldDB" id="A0AAX1KM90"/>
<accession>A0AAX1KM90</accession>
<keyword evidence="1" id="KW-1133">Transmembrane helix</keyword>
<dbReference type="EMBL" id="CP065315">
    <property type="protein sequence ID" value="QQR06947.1"/>
    <property type="molecule type" value="Genomic_DNA"/>
</dbReference>
<proteinExistence type="predicted"/>
<sequence>MKKRLSRPLVLLALLLLLTPASANSTPTRLDGVGGSTLAVDENCPVTVSAETLRFQIEEEEDGYGRLAARVTAVYQMENPTDEALTVPMAFYLEKRKGQAGSGLELSEVSVTADSQPLPFTQQEVENDDPDRERTALLYTVEFPAGGTREVAVRYPSLSYSVQEGTTHRKHTFTYLLSPARHWAGFGTLNVEISTPEEAPYIIDSTLPLEETGERRYTARFDGLPEGELEFTLYPKSSVTLLDRANALLQNAAYAMFFLGPVLLVIVVLVVIGVLLRRQRKG</sequence>
<evidence type="ECO:0000256" key="1">
    <source>
        <dbReference type="SAM" id="Phobius"/>
    </source>
</evidence>
<feature type="transmembrane region" description="Helical" evidence="1">
    <location>
        <begin position="252"/>
        <end position="276"/>
    </location>
</feature>
<keyword evidence="1" id="KW-0812">Transmembrane</keyword>